<proteinExistence type="predicted"/>
<evidence type="ECO:0000313" key="3">
    <source>
        <dbReference type="EMBL" id="KAG2216057.1"/>
    </source>
</evidence>
<keyword evidence="4" id="KW-1185">Reference proteome</keyword>
<evidence type="ECO:0000256" key="1">
    <source>
        <dbReference type="SAM" id="MobiDB-lite"/>
    </source>
</evidence>
<feature type="compositionally biased region" description="Polar residues" evidence="1">
    <location>
        <begin position="60"/>
        <end position="81"/>
    </location>
</feature>
<dbReference type="Pfam" id="PF18802">
    <property type="entry name" value="CxC1"/>
    <property type="match status" value="1"/>
</dbReference>
<dbReference type="Proteomes" id="UP000646827">
    <property type="component" value="Unassembled WGS sequence"/>
</dbReference>
<feature type="region of interest" description="Disordered" evidence="1">
    <location>
        <begin position="1"/>
        <end position="81"/>
    </location>
</feature>
<dbReference type="InterPro" id="IPR041320">
    <property type="entry name" value="CxC1"/>
</dbReference>
<feature type="compositionally biased region" description="Basic residues" evidence="1">
    <location>
        <begin position="1"/>
        <end position="12"/>
    </location>
</feature>
<dbReference type="AlphaFoldDB" id="A0A8H7RTQ4"/>
<evidence type="ECO:0000313" key="4">
    <source>
        <dbReference type="Proteomes" id="UP000646827"/>
    </source>
</evidence>
<sequence length="788" mass="89931">MKKNGNINKKRTFKDAIKNAQVGAYMSRSSEERKKGKRRLQKINKQPNNKIKSEEETEAIGNSTPQVQQPHPSAPQFITDNPSYQQKRTNLSKEWENVINKLAPKYNDIFAGNRPQRNAISITPIPRLCNCSEKDNGTEITCVFLCNMEKYSFHYCKDDDAASVLLRHGFIVGSPEKPKIAFHLQLLRAFQILQPISNISYEGFAEFISTFQNERATASMHRNFSDAYIAYCKINLTVDARMRKKYSLEEEKCLACPKVTIENTPSDGRASVCLDATFGHKRTVHGKSYGIHPSDHLVANEFFSANEHVGKYKKENENTNTSSYNEQPFIEDCSSFKALNPRRSTIAGGKYFMETGLFGSMCTRHGSPISFASIIQSGEKFKYPLAVMGEVFKHFNTSTVDIFYNVCCVFHKTMKNTFEDWNGNCAVSIFHAYSHSIDCQLKYNPHYLRKSFGLADGKWIERCWAVLKSYIPVTRHMSAEHRQLTLTMALLYFKNRRNKTIATTLIGRMKLAIKKINTAQERFAEKNITIHELEQKWIIRKIEIENKVQNFAVSNTDQKHEKLLLVLYGACAGKQTLIDQLNKDGEVRNQALVKQMKRAISSSNQEIEKAFSNLVSFIREETNMEPPTLDEVNNINSSYWERVDYSLGMVHYHDYCRSIEELDILKKTNHDIVQYLKREVVLVKKASNNRIQKLNSAIVKAVEENKAEGDVACLIRWRDDAVKWDGDMVKSLSGVPSVIDRCLSDVQRGSHVSVYHDVSASAELTLYGDENGTDVTLLAMAENEDDMV</sequence>
<dbReference type="InterPro" id="IPR040521">
    <property type="entry name" value="KDZ"/>
</dbReference>
<gene>
    <name evidence="3" type="ORF">INT45_013621</name>
</gene>
<accession>A0A8H7RTQ4</accession>
<reference evidence="3 4" key="1">
    <citation type="submission" date="2020-12" db="EMBL/GenBank/DDBJ databases">
        <title>Metabolic potential, ecology and presence of endohyphal bacteria is reflected in genomic diversity of Mucoromycotina.</title>
        <authorList>
            <person name="Muszewska A."/>
            <person name="Okrasinska A."/>
            <person name="Steczkiewicz K."/>
            <person name="Drgas O."/>
            <person name="Orlowska M."/>
            <person name="Perlinska-Lenart U."/>
            <person name="Aleksandrzak-Piekarczyk T."/>
            <person name="Szatraj K."/>
            <person name="Zielenkiewicz U."/>
            <person name="Pilsyk S."/>
            <person name="Malc E."/>
            <person name="Mieczkowski P."/>
            <person name="Kruszewska J.S."/>
            <person name="Biernat P."/>
            <person name="Pawlowska J."/>
        </authorList>
    </citation>
    <scope>NUCLEOTIDE SEQUENCE [LARGE SCALE GENOMIC DNA]</scope>
    <source>
        <strain evidence="3 4">CBS 142.35</strain>
    </source>
</reference>
<comment type="caution">
    <text evidence="3">The sequence shown here is derived from an EMBL/GenBank/DDBJ whole genome shotgun (WGS) entry which is preliminary data.</text>
</comment>
<feature type="domain" description="CxC1-like cysteine cluster associated with KDZ transposases" evidence="2">
    <location>
        <begin position="127"/>
        <end position="216"/>
    </location>
</feature>
<dbReference type="EMBL" id="JAEPRB010000464">
    <property type="protein sequence ID" value="KAG2216057.1"/>
    <property type="molecule type" value="Genomic_DNA"/>
</dbReference>
<organism evidence="3 4">
    <name type="scientific">Circinella minor</name>
    <dbReference type="NCBI Taxonomy" id="1195481"/>
    <lineage>
        <taxon>Eukaryota</taxon>
        <taxon>Fungi</taxon>
        <taxon>Fungi incertae sedis</taxon>
        <taxon>Mucoromycota</taxon>
        <taxon>Mucoromycotina</taxon>
        <taxon>Mucoromycetes</taxon>
        <taxon>Mucorales</taxon>
        <taxon>Lichtheimiaceae</taxon>
        <taxon>Circinella</taxon>
    </lineage>
</organism>
<name>A0A8H7RTQ4_9FUNG</name>
<dbReference type="Pfam" id="PF18758">
    <property type="entry name" value="KDZ"/>
    <property type="match status" value="1"/>
</dbReference>
<dbReference type="PANTHER" id="PTHR33096">
    <property type="entry name" value="CXC2 DOMAIN-CONTAINING PROTEIN"/>
    <property type="match status" value="1"/>
</dbReference>
<dbReference type="OrthoDB" id="2505730at2759"/>
<dbReference type="PANTHER" id="PTHR33096:SF1">
    <property type="entry name" value="CXC1-LIKE CYSTEINE CLUSTER ASSOCIATED WITH KDZ TRANSPOSASES DOMAIN-CONTAINING PROTEIN"/>
    <property type="match status" value="1"/>
</dbReference>
<evidence type="ECO:0000259" key="2">
    <source>
        <dbReference type="Pfam" id="PF18802"/>
    </source>
</evidence>
<protein>
    <recommendedName>
        <fullName evidence="2">CxC1-like cysteine cluster associated with KDZ transposases domain-containing protein</fullName>
    </recommendedName>
</protein>